<keyword evidence="3" id="KW-0326">Glycosidase</keyword>
<evidence type="ECO:0000313" key="6">
    <source>
        <dbReference type="Proteomes" id="UP000261023"/>
    </source>
</evidence>
<accession>A0A3E3DD76</accession>
<dbReference type="RefSeq" id="WP_117502807.1">
    <property type="nucleotide sequence ID" value="NZ_QTJW01000032.1"/>
</dbReference>
<dbReference type="GO" id="GO:0043565">
    <property type="term" value="F:sequence-specific DNA binding"/>
    <property type="evidence" value="ECO:0007669"/>
    <property type="project" value="InterPro"/>
</dbReference>
<organism evidence="5 6">
    <name type="scientific">Hungatella hathewayi</name>
    <dbReference type="NCBI Taxonomy" id="154046"/>
    <lineage>
        <taxon>Bacteria</taxon>
        <taxon>Bacillati</taxon>
        <taxon>Bacillota</taxon>
        <taxon>Clostridia</taxon>
        <taxon>Lachnospirales</taxon>
        <taxon>Lachnospiraceae</taxon>
        <taxon>Hungatella</taxon>
    </lineage>
</organism>
<dbReference type="Gene3D" id="3.20.20.80">
    <property type="entry name" value="Glycosidases"/>
    <property type="match status" value="1"/>
</dbReference>
<dbReference type="InterPro" id="IPR018060">
    <property type="entry name" value="HTH_AraC"/>
</dbReference>
<feature type="domain" description="HTH araC/xylS-type" evidence="4">
    <location>
        <begin position="180"/>
        <end position="254"/>
    </location>
</feature>
<dbReference type="EMBL" id="QTJW01000032">
    <property type="protein sequence ID" value="RGD66929.1"/>
    <property type="molecule type" value="Genomic_DNA"/>
</dbReference>
<dbReference type="InterPro" id="IPR049166">
    <property type="entry name" value="GH39_cat"/>
</dbReference>
<reference evidence="5 6" key="1">
    <citation type="submission" date="2018-08" db="EMBL/GenBank/DDBJ databases">
        <title>A genome reference for cultivated species of the human gut microbiota.</title>
        <authorList>
            <person name="Zou Y."/>
            <person name="Xue W."/>
            <person name="Luo G."/>
        </authorList>
    </citation>
    <scope>NUCLEOTIDE SEQUENCE [LARGE SCALE GENOMIC DNA]</scope>
    <source>
        <strain evidence="5 6">AF19-13AC</strain>
    </source>
</reference>
<protein>
    <recommendedName>
        <fullName evidence="4">HTH araC/xylS-type domain-containing protein</fullName>
    </recommendedName>
</protein>
<dbReference type="GO" id="GO:0016798">
    <property type="term" value="F:hydrolase activity, acting on glycosyl bonds"/>
    <property type="evidence" value="ECO:0007669"/>
    <property type="project" value="UniProtKB-KW"/>
</dbReference>
<comment type="caution">
    <text evidence="5">The sequence shown here is derived from an EMBL/GenBank/DDBJ whole genome shotgun (WGS) entry which is preliminary data.</text>
</comment>
<dbReference type="GO" id="GO:0003700">
    <property type="term" value="F:DNA-binding transcription factor activity"/>
    <property type="evidence" value="ECO:0007669"/>
    <property type="project" value="InterPro"/>
</dbReference>
<evidence type="ECO:0000313" key="5">
    <source>
        <dbReference type="EMBL" id="RGD66929.1"/>
    </source>
</evidence>
<proteinExistence type="inferred from homology"/>
<dbReference type="Gene3D" id="2.60.40.1500">
    <property type="entry name" value="Glycosyl hydrolase domain, family 39"/>
    <property type="match status" value="1"/>
</dbReference>
<name>A0A3E3DD76_9FIRM</name>
<dbReference type="InterPro" id="IPR017853">
    <property type="entry name" value="GH"/>
</dbReference>
<dbReference type="PROSITE" id="PS01124">
    <property type="entry name" value="HTH_ARAC_FAMILY_2"/>
    <property type="match status" value="1"/>
</dbReference>
<comment type="similarity">
    <text evidence="1">Belongs to the glycosyl hydrolase 39 family.</text>
</comment>
<evidence type="ECO:0000256" key="3">
    <source>
        <dbReference type="ARBA" id="ARBA00023295"/>
    </source>
</evidence>
<evidence type="ECO:0000259" key="4">
    <source>
        <dbReference type="PROSITE" id="PS01124"/>
    </source>
</evidence>
<dbReference type="OrthoDB" id="9776971at2"/>
<evidence type="ECO:0000256" key="2">
    <source>
        <dbReference type="ARBA" id="ARBA00022801"/>
    </source>
</evidence>
<sequence length="815" mass="92611">MQIIDKLSNMVSVCDVVQLSEKTVLHSSFLELLGVLEGTLIIAGSGTSVPAAEEVLAEKEVLLLPPDTEVSLSAPHTAVLLRLSFLPAPLLDICDDGALFSCPRFIRKEAVAILLLMAAYARLRLLEDPENPFRHACLLLDLLRRLDGLAFRPLDGLAFRPLLSPSHDDGMTAYQKDFLVRLTVDTRGRLREDLSLSETASRYKITPQYLAAFFKKYTSMTFHQYIQQLRCEKGAAYLRYTPLSPEEISPRVGLKQAGVLKAYVSKARLPLYEEKPRLPFTAPLPVDGAMRALSLYRTPVAPAAEPSRQPDGLAPVTADANRTKAFPFCFKRLINLGYVSDFTNVRIFDQLIRIQKEIGFEYGRICRILDFVAEYRAGGTIIYDFSRIFHIIDIMIDHRMLPFLEISNKLFRIQLNLSEVVPVNLVKDSSAYYDRTLRLLPDFIRACINRYGQESFDRWRFEVSYTYYDFQDTAEDFPMTRYVRYFEKIRSIIRGYSAVCQIGGPGFTYWKDAEKLLDLFRLFQAGRTMPDFLTAYLYPLTSDGEDAALSPDPDLILKRMAYLLDLARKQFPGMELWITEFNSNLSSRNLLNDSAYQAAFLAKTLTAAADRNVQAMGYYLLSDIPLRYADSLGMLFGGWGLFSDLNLPKPSYHAYRMFAQLGGSLLKYNRHYLITARSAGSYQCLFYHYEHISPGFCQRNVAVQDLEAGEEVFIKTPGCHWEVSILHAQPGIYLIRKYTVSESKANLLSHWKALGYLNLSRDSDIQALQELSSLTPQLSTAEVLADQLLRFRISVESQEVVLLLLDLNTNTREVM</sequence>
<dbReference type="SUPFAM" id="SSF51445">
    <property type="entry name" value="(Trans)glycosidases"/>
    <property type="match status" value="1"/>
</dbReference>
<dbReference type="SMART" id="SM00342">
    <property type="entry name" value="HTH_ARAC"/>
    <property type="match status" value="1"/>
</dbReference>
<keyword evidence="2" id="KW-0378">Hydrolase</keyword>
<dbReference type="SUPFAM" id="SSF51011">
    <property type="entry name" value="Glycosyl hydrolase domain"/>
    <property type="match status" value="1"/>
</dbReference>
<dbReference type="AlphaFoldDB" id="A0A3E3DD76"/>
<gene>
    <name evidence="5" type="ORF">DWX31_30045</name>
</gene>
<evidence type="ECO:0000256" key="1">
    <source>
        <dbReference type="ARBA" id="ARBA00008875"/>
    </source>
</evidence>
<dbReference type="Proteomes" id="UP000261023">
    <property type="component" value="Unassembled WGS sequence"/>
</dbReference>
<dbReference type="Gene3D" id="1.10.10.60">
    <property type="entry name" value="Homeodomain-like"/>
    <property type="match status" value="1"/>
</dbReference>
<dbReference type="Pfam" id="PF01229">
    <property type="entry name" value="Glyco_hydro_39"/>
    <property type="match status" value="1"/>
</dbReference>